<proteinExistence type="predicted"/>
<feature type="chain" id="PRO_5031235764" description="DUF4148 domain-containing protein" evidence="2">
    <location>
        <begin position="23"/>
        <end position="79"/>
    </location>
</feature>
<evidence type="ECO:0000256" key="1">
    <source>
        <dbReference type="SAM" id="MobiDB-lite"/>
    </source>
</evidence>
<comment type="caution">
    <text evidence="3">The sequence shown here is derived from an EMBL/GenBank/DDBJ whole genome shotgun (WGS) entry which is preliminary data.</text>
</comment>
<reference evidence="3 4" key="1">
    <citation type="submission" date="2020-04" db="EMBL/GenBank/DDBJ databases">
        <title>Hymenobacter polaris sp. nov., isolated from Arctic soil.</title>
        <authorList>
            <person name="Dahal R.H."/>
        </authorList>
    </citation>
    <scope>NUCLEOTIDE SEQUENCE [LARGE SCALE GENOMIC DNA]</scope>
    <source>
        <strain evidence="3 4">RP-2-7</strain>
    </source>
</reference>
<dbReference type="AlphaFoldDB" id="A0A7Y0ABE4"/>
<keyword evidence="2" id="KW-0732">Signal</keyword>
<protein>
    <recommendedName>
        <fullName evidence="5">DUF4148 domain-containing protein</fullName>
    </recommendedName>
</protein>
<feature type="compositionally biased region" description="Low complexity" evidence="1">
    <location>
        <begin position="21"/>
        <end position="38"/>
    </location>
</feature>
<dbReference type="Proteomes" id="UP000559626">
    <property type="component" value="Unassembled WGS sequence"/>
</dbReference>
<evidence type="ECO:0000313" key="3">
    <source>
        <dbReference type="EMBL" id="NML63995.1"/>
    </source>
</evidence>
<feature type="signal peptide" evidence="2">
    <location>
        <begin position="1"/>
        <end position="22"/>
    </location>
</feature>
<evidence type="ECO:0000256" key="2">
    <source>
        <dbReference type="SAM" id="SignalP"/>
    </source>
</evidence>
<keyword evidence="4" id="KW-1185">Reference proteome</keyword>
<sequence length="79" mass="8558">MKVMLSLAGSLALATLLQPARAQTTPAAAPRNPTPAQAKTIRAKTAERRADSYQGPKVVQNSKELGQKMIQKKQARRCD</sequence>
<organism evidence="3 4">
    <name type="scientific">Hymenobacter polaris</name>
    <dbReference type="NCBI Taxonomy" id="2682546"/>
    <lineage>
        <taxon>Bacteria</taxon>
        <taxon>Pseudomonadati</taxon>
        <taxon>Bacteroidota</taxon>
        <taxon>Cytophagia</taxon>
        <taxon>Cytophagales</taxon>
        <taxon>Hymenobacteraceae</taxon>
        <taxon>Hymenobacter</taxon>
    </lineage>
</organism>
<evidence type="ECO:0008006" key="5">
    <source>
        <dbReference type="Google" id="ProtNLM"/>
    </source>
</evidence>
<name>A0A7Y0ABE4_9BACT</name>
<dbReference type="RefSeq" id="WP_169529322.1">
    <property type="nucleotide sequence ID" value="NZ_JABBGH010000001.1"/>
</dbReference>
<evidence type="ECO:0000313" key="4">
    <source>
        <dbReference type="Proteomes" id="UP000559626"/>
    </source>
</evidence>
<accession>A0A7Y0ABE4</accession>
<gene>
    <name evidence="3" type="ORF">HHL22_02140</name>
</gene>
<feature type="region of interest" description="Disordered" evidence="1">
    <location>
        <begin position="21"/>
        <end position="55"/>
    </location>
</feature>
<dbReference type="EMBL" id="JABBGH010000001">
    <property type="protein sequence ID" value="NML63995.1"/>
    <property type="molecule type" value="Genomic_DNA"/>
</dbReference>